<dbReference type="Pfam" id="PF07277">
    <property type="entry name" value="SapC"/>
    <property type="match status" value="1"/>
</dbReference>
<dbReference type="RefSeq" id="WP_160755735.1">
    <property type="nucleotide sequence ID" value="NZ_WTYL01000002.1"/>
</dbReference>
<dbReference type="Proteomes" id="UP000431922">
    <property type="component" value="Unassembled WGS sequence"/>
</dbReference>
<comment type="caution">
    <text evidence="1">The sequence shown here is derived from an EMBL/GenBank/DDBJ whole genome shotgun (WGS) entry which is preliminary data.</text>
</comment>
<evidence type="ECO:0000313" key="1">
    <source>
        <dbReference type="EMBL" id="MXP44091.1"/>
    </source>
</evidence>
<dbReference type="AlphaFoldDB" id="A0A845AYL4"/>
<sequence>MTSALLNNVDHHDVRIITRGGAEFGDAVNQVMLLPTEFELAQREFPIVLRPDADGKLRPVALLGLGKDENLFLDPAAGWTSNYVPALLQRGPFSIAASEQADVEPMIRIDLAHPRVSRSEGIPVFLPHGGHSDYLHHITGVLRAIYVGHHLLDPMVEAFSNAGLLDPVNLQLQVGEDEVYAVSDAVTIDRERLAALTAAELEALHQGGFLQSAFFIAASLANVQRLVDRKGARGAAVAANAANAAET</sequence>
<dbReference type="OrthoDB" id="8888710at2"/>
<dbReference type="InterPro" id="IPR010836">
    <property type="entry name" value="SapC"/>
</dbReference>
<reference evidence="1 2" key="1">
    <citation type="submission" date="2019-12" db="EMBL/GenBank/DDBJ databases">
        <title>Genomic-based taxomic classification of the family Erythrobacteraceae.</title>
        <authorList>
            <person name="Xu L."/>
        </authorList>
    </citation>
    <scope>NUCLEOTIDE SEQUENCE [LARGE SCALE GENOMIC DNA]</scope>
    <source>
        <strain evidence="1 2">KCTC 42453</strain>
    </source>
</reference>
<name>A0A845AYL4_9SPHN</name>
<keyword evidence="2" id="KW-1185">Reference proteome</keyword>
<proteinExistence type="predicted"/>
<organism evidence="1 2">
    <name type="scientific">Allopontixanthobacter sediminis</name>
    <dbReference type="NCBI Taxonomy" id="1689985"/>
    <lineage>
        <taxon>Bacteria</taxon>
        <taxon>Pseudomonadati</taxon>
        <taxon>Pseudomonadota</taxon>
        <taxon>Alphaproteobacteria</taxon>
        <taxon>Sphingomonadales</taxon>
        <taxon>Erythrobacteraceae</taxon>
        <taxon>Allopontixanthobacter</taxon>
    </lineage>
</organism>
<dbReference type="EMBL" id="WTYL01000002">
    <property type="protein sequence ID" value="MXP44091.1"/>
    <property type="molecule type" value="Genomic_DNA"/>
</dbReference>
<protein>
    <submittedName>
        <fullName evidence="1">Peptide ABC transporter permease</fullName>
    </submittedName>
</protein>
<gene>
    <name evidence="1" type="ORF">GRI65_06450</name>
</gene>
<accession>A0A845AYL4</accession>
<evidence type="ECO:0000313" key="2">
    <source>
        <dbReference type="Proteomes" id="UP000431922"/>
    </source>
</evidence>